<comment type="similarity">
    <text evidence="5">Belongs to the LipB family.</text>
</comment>
<sequence>MNPSEHNTALLAWDFFPQATLRDINYWQEKLLAKKMKDAGTCQFMLCTEHMPCISYQDESNIDTQLRIDHTEFWQFVQRNRVSIEKRKFSTGGGITYHGPGQLTLYFIASHKELGLPHPKDFSNRILLALDMFFRKYCGMSAYTIRELFAKRHSLKFVRDALEALGVRTENDINTSGASGLWIVDKEYETIKKIVSYGGRWKPKSVTISDSIVLSGFGININTDLSYFNNIIQPCGLDIEVTSIREETGHCLSAYETAKTLSLLIADTLGMKNTREGNLETYITS</sequence>
<proteinExistence type="inferred from homology"/>
<dbReference type="Gene3D" id="3.30.930.10">
    <property type="entry name" value="Bira Bifunctional Protein, Domain 2"/>
    <property type="match status" value="1"/>
</dbReference>
<evidence type="ECO:0000256" key="7">
    <source>
        <dbReference type="PIRSR" id="PIRSR016262-3"/>
    </source>
</evidence>
<keyword evidence="3 5" id="KW-0012">Acyltransferase</keyword>
<dbReference type="AlphaFoldDB" id="A0A2H0TDA8"/>
<evidence type="ECO:0000313" key="9">
    <source>
        <dbReference type="EMBL" id="PIR69532.1"/>
    </source>
</evidence>
<dbReference type="Pfam" id="PF21948">
    <property type="entry name" value="LplA-B_cat"/>
    <property type="match status" value="1"/>
</dbReference>
<evidence type="ECO:0000313" key="10">
    <source>
        <dbReference type="Proteomes" id="UP000231503"/>
    </source>
</evidence>
<evidence type="ECO:0000259" key="8">
    <source>
        <dbReference type="PROSITE" id="PS51733"/>
    </source>
</evidence>
<dbReference type="PROSITE" id="PS51733">
    <property type="entry name" value="BPL_LPL_CATALYTIC"/>
    <property type="match status" value="1"/>
</dbReference>
<dbReference type="InterPro" id="IPR045864">
    <property type="entry name" value="aa-tRNA-synth_II/BPL/LPL"/>
</dbReference>
<keyword evidence="2 5" id="KW-0808">Transferase</keyword>
<evidence type="ECO:0000256" key="2">
    <source>
        <dbReference type="ARBA" id="ARBA00022679"/>
    </source>
</evidence>
<dbReference type="InterPro" id="IPR000544">
    <property type="entry name" value="Octanoyltransferase"/>
</dbReference>
<gene>
    <name evidence="9" type="ORF">COU47_02115</name>
</gene>
<evidence type="ECO:0000256" key="6">
    <source>
        <dbReference type="PIRSR" id="PIRSR016262-1"/>
    </source>
</evidence>
<evidence type="ECO:0000256" key="5">
    <source>
        <dbReference type="PIRNR" id="PIRNR016262"/>
    </source>
</evidence>
<dbReference type="GO" id="GO:0033819">
    <property type="term" value="F:lipoyl(octanoyl) transferase activity"/>
    <property type="evidence" value="ECO:0007669"/>
    <property type="project" value="UniProtKB-EC"/>
</dbReference>
<dbReference type="EMBL" id="PFCO01000005">
    <property type="protein sequence ID" value="PIR69532.1"/>
    <property type="molecule type" value="Genomic_DNA"/>
</dbReference>
<comment type="catalytic activity">
    <reaction evidence="5">
        <text>octanoyl-[ACP] + L-lysyl-[protein] = N(6)-octanoyl-L-lysyl-[protein] + holo-[ACP] + H(+)</text>
        <dbReference type="Rhea" id="RHEA:17665"/>
        <dbReference type="Rhea" id="RHEA-COMP:9636"/>
        <dbReference type="Rhea" id="RHEA-COMP:9685"/>
        <dbReference type="Rhea" id="RHEA-COMP:9752"/>
        <dbReference type="Rhea" id="RHEA-COMP:9928"/>
        <dbReference type="ChEBI" id="CHEBI:15378"/>
        <dbReference type="ChEBI" id="CHEBI:29969"/>
        <dbReference type="ChEBI" id="CHEBI:64479"/>
        <dbReference type="ChEBI" id="CHEBI:78463"/>
        <dbReference type="ChEBI" id="CHEBI:78809"/>
        <dbReference type="EC" id="2.3.1.181"/>
    </reaction>
</comment>
<dbReference type="SUPFAM" id="SSF55681">
    <property type="entry name" value="Class II aaRS and biotin synthetases"/>
    <property type="match status" value="1"/>
</dbReference>
<evidence type="ECO:0000256" key="3">
    <source>
        <dbReference type="ARBA" id="ARBA00023315"/>
    </source>
</evidence>
<evidence type="ECO:0000256" key="1">
    <source>
        <dbReference type="ARBA" id="ARBA00004821"/>
    </source>
</evidence>
<accession>A0A2H0TDA8</accession>
<dbReference type="PIRSF" id="PIRSF016262">
    <property type="entry name" value="LPLase"/>
    <property type="match status" value="1"/>
</dbReference>
<dbReference type="PANTHER" id="PTHR10993">
    <property type="entry name" value="OCTANOYLTRANSFERASE"/>
    <property type="match status" value="1"/>
</dbReference>
<protein>
    <recommendedName>
        <fullName evidence="5">Octanoyltransferase</fullName>
        <ecNumber evidence="5">2.3.1.181</ecNumber>
    </recommendedName>
</protein>
<dbReference type="PANTHER" id="PTHR10993:SF7">
    <property type="entry name" value="LIPOYLTRANSFERASE 2, MITOCHONDRIAL-RELATED"/>
    <property type="match status" value="1"/>
</dbReference>
<feature type="site" description="Lowers pKa of active site Cys" evidence="7">
    <location>
        <position position="193"/>
    </location>
</feature>
<dbReference type="InterPro" id="IPR004143">
    <property type="entry name" value="BPL_LPL_catalytic"/>
</dbReference>
<comment type="function">
    <text evidence="4 5">Catalyzes the transfer of endogenously produced octanoic acid from octanoyl-acyl-carrier-protein onto the lipoyl domains of lipoate-dependent enzymes. Lipoyl-ACP can also act as a substrate although octanoyl-ACP is likely to be the physiological substrate.</text>
</comment>
<reference evidence="10" key="1">
    <citation type="submission" date="2017-09" db="EMBL/GenBank/DDBJ databases">
        <title>Depth-based differentiation of microbial function through sediment-hosted aquifers and enrichment of novel symbionts in the deep terrestrial subsurface.</title>
        <authorList>
            <person name="Probst A.J."/>
            <person name="Ladd B."/>
            <person name="Jarett J.K."/>
            <person name="Geller-Mcgrath D.E."/>
            <person name="Sieber C.M.K."/>
            <person name="Emerson J.B."/>
            <person name="Anantharaman K."/>
            <person name="Thomas B.C."/>
            <person name="Malmstrom R."/>
            <person name="Stieglmeier M."/>
            <person name="Klingl A."/>
            <person name="Woyke T."/>
            <person name="Ryan C.M."/>
            <person name="Banfield J.F."/>
        </authorList>
    </citation>
    <scope>NUCLEOTIDE SEQUENCE [LARGE SCALE GENOMIC DNA]</scope>
</reference>
<comment type="pathway">
    <text evidence="1 5">Protein modification; protein lipoylation via endogenous pathway; protein N(6)-(lipoyl)lysine from octanoyl-[acyl-carrier-protein]: step 1/2.</text>
</comment>
<comment type="caution">
    <text evidence="9">The sequence shown here is derived from an EMBL/GenBank/DDBJ whole genome shotgun (WGS) entry which is preliminary data.</text>
</comment>
<dbReference type="EC" id="2.3.1.181" evidence="5"/>
<organism evidence="9 10">
    <name type="scientific">Candidatus Niyogibacteria bacterium CG10_big_fil_rev_8_21_14_0_10_46_36</name>
    <dbReference type="NCBI Taxonomy" id="1974726"/>
    <lineage>
        <taxon>Bacteria</taxon>
        <taxon>Candidatus Niyogiibacteriota</taxon>
    </lineage>
</organism>
<dbReference type="GO" id="GO:0009249">
    <property type="term" value="P:protein lipoylation"/>
    <property type="evidence" value="ECO:0007669"/>
    <property type="project" value="InterPro"/>
</dbReference>
<evidence type="ECO:0000256" key="4">
    <source>
        <dbReference type="ARBA" id="ARBA00024732"/>
    </source>
</evidence>
<feature type="active site" description="Acyl-thioester intermediate" evidence="6">
    <location>
        <position position="235"/>
    </location>
</feature>
<name>A0A2H0TDA8_9BACT</name>
<dbReference type="UniPathway" id="UPA00538">
    <property type="reaction ID" value="UER00592"/>
</dbReference>
<feature type="domain" description="BPL/LPL catalytic" evidence="8">
    <location>
        <begin position="39"/>
        <end position="273"/>
    </location>
</feature>
<dbReference type="Proteomes" id="UP000231503">
    <property type="component" value="Unassembled WGS sequence"/>
</dbReference>